<dbReference type="AlphaFoldDB" id="A0A1V8RME1"/>
<accession>A0A1V8RME1</accession>
<reference evidence="1 2" key="1">
    <citation type="journal article" date="2016" name="Int. J. Syst. Evol. Microbiol.">
        <title>Pseudaminobacter manganicus sp. nov., isolated from sludge of a manganese mine.</title>
        <authorList>
            <person name="Li J."/>
            <person name="Huang J."/>
            <person name="Liao S."/>
            <person name="Wang G."/>
        </authorList>
    </citation>
    <scope>NUCLEOTIDE SEQUENCE [LARGE SCALE GENOMIC DNA]</scope>
    <source>
        <strain evidence="1 2">JH-7</strain>
    </source>
</reference>
<dbReference type="Proteomes" id="UP000191905">
    <property type="component" value="Unassembled WGS sequence"/>
</dbReference>
<evidence type="ECO:0000313" key="1">
    <source>
        <dbReference type="EMBL" id="OQM74360.1"/>
    </source>
</evidence>
<name>A0A1V8RME1_9HYPH</name>
<organism evidence="1 2">
    <name type="scientific">Manganibacter manganicus</name>
    <dbReference type="NCBI Taxonomy" id="1873176"/>
    <lineage>
        <taxon>Bacteria</taxon>
        <taxon>Pseudomonadati</taxon>
        <taxon>Pseudomonadota</taxon>
        <taxon>Alphaproteobacteria</taxon>
        <taxon>Hyphomicrobiales</taxon>
        <taxon>Phyllobacteriaceae</taxon>
        <taxon>Manganibacter</taxon>
    </lineage>
</organism>
<proteinExistence type="predicted"/>
<evidence type="ECO:0000313" key="2">
    <source>
        <dbReference type="Proteomes" id="UP000191905"/>
    </source>
</evidence>
<gene>
    <name evidence="1" type="ORF">BFN67_05845</name>
</gene>
<dbReference type="OrthoDB" id="9811799at2"/>
<keyword evidence="2" id="KW-1185">Reference proteome</keyword>
<dbReference type="STRING" id="1873176.BFN67_05845"/>
<sequence>MRDLVRHTSSSAEIMLQGIERRLDILKLDLSGLSIVTEAATGAYACTAVIAAMAGAKVHACACGSVNHGSAKAAISATRDLAIMAGVETRISYSIGVPPQALADCDILTNSGRIRPITREMIAALPERSVIALMFEAWEFRGTDIDLIACRDHDIRIAAVNERHADVAVFPFLGPLCVRLLADAAMTTAEKRIAVLCDNPFAPFLFDGLTEAGAEAVLFDHPSQLTEGPWDAVVVAMLPRDAPLGPRDLQIIASMAPNVLLAQFWGDIDREIAAGLGLHVWPEVEPGRGHMGILLNRLGHEPIVRLQAGGLKAAEIVWRGDALLADGVAALYSGE</sequence>
<dbReference type="EMBL" id="MDET01000034">
    <property type="protein sequence ID" value="OQM74360.1"/>
    <property type="molecule type" value="Genomic_DNA"/>
</dbReference>
<protein>
    <submittedName>
        <fullName evidence="1">Uncharacterized protein</fullName>
    </submittedName>
</protein>
<dbReference type="RefSeq" id="WP_080920973.1">
    <property type="nucleotide sequence ID" value="NZ_MDET01000034.1"/>
</dbReference>
<comment type="caution">
    <text evidence="1">The sequence shown here is derived from an EMBL/GenBank/DDBJ whole genome shotgun (WGS) entry which is preliminary data.</text>
</comment>